<dbReference type="OMA" id="DESYNGW"/>
<dbReference type="GO" id="GO:0008270">
    <property type="term" value="F:zinc ion binding"/>
    <property type="evidence" value="ECO:0007669"/>
    <property type="project" value="UniProtKB-KW"/>
</dbReference>
<dbReference type="Gene3D" id="3.30.40.10">
    <property type="entry name" value="Zinc/RING finger domain, C3HC4 (zinc finger)"/>
    <property type="match status" value="1"/>
</dbReference>
<dbReference type="EMBL" id="MNAD01000453">
    <property type="protein sequence ID" value="OJT12720.1"/>
    <property type="molecule type" value="Genomic_DNA"/>
</dbReference>
<dbReference type="Proteomes" id="UP000184267">
    <property type="component" value="Unassembled WGS sequence"/>
</dbReference>
<dbReference type="SUPFAM" id="SSF57667">
    <property type="entry name" value="beta-beta-alpha zinc fingers"/>
    <property type="match status" value="1"/>
</dbReference>
<dbReference type="PROSITE" id="PS50157">
    <property type="entry name" value="ZINC_FINGER_C2H2_2"/>
    <property type="match status" value="1"/>
</dbReference>
<evidence type="ECO:0000313" key="6">
    <source>
        <dbReference type="EMBL" id="OJT12720.1"/>
    </source>
</evidence>
<keyword evidence="3" id="KW-0862">Zinc</keyword>
<accession>A0A1M2VYW2</accession>
<evidence type="ECO:0000313" key="7">
    <source>
        <dbReference type="Proteomes" id="UP000184267"/>
    </source>
</evidence>
<evidence type="ECO:0000256" key="1">
    <source>
        <dbReference type="ARBA" id="ARBA00022723"/>
    </source>
</evidence>
<keyword evidence="7" id="KW-1185">Reference proteome</keyword>
<comment type="caution">
    <text evidence="6">The sequence shown here is derived from an EMBL/GenBank/DDBJ whole genome shotgun (WGS) entry which is preliminary data.</text>
</comment>
<dbReference type="OrthoDB" id="6270329at2759"/>
<dbReference type="Pfam" id="PF00097">
    <property type="entry name" value="zf-C3HC4"/>
    <property type="match status" value="1"/>
</dbReference>
<dbReference type="STRING" id="154538.A0A1M2VYW2"/>
<reference evidence="6 7" key="1">
    <citation type="submission" date="2016-10" db="EMBL/GenBank/DDBJ databases">
        <title>Genome sequence of the basidiomycete white-rot fungus Trametes pubescens.</title>
        <authorList>
            <person name="Makela M.R."/>
            <person name="Granchi Z."/>
            <person name="Peng M."/>
            <person name="De Vries R.P."/>
            <person name="Grigoriev I."/>
            <person name="Riley R."/>
            <person name="Hilden K."/>
        </authorList>
    </citation>
    <scope>NUCLEOTIDE SEQUENCE [LARGE SCALE GENOMIC DNA]</scope>
    <source>
        <strain evidence="6 7">FBCC735</strain>
    </source>
</reference>
<dbReference type="InterPro" id="IPR018957">
    <property type="entry name" value="Znf_C3HC4_RING-type"/>
</dbReference>
<dbReference type="SUPFAM" id="SSF57850">
    <property type="entry name" value="RING/U-box"/>
    <property type="match status" value="1"/>
</dbReference>
<proteinExistence type="predicted"/>
<evidence type="ECO:0000256" key="3">
    <source>
        <dbReference type="ARBA" id="ARBA00022833"/>
    </source>
</evidence>
<dbReference type="Pfam" id="PF12874">
    <property type="entry name" value="zf-met"/>
    <property type="match status" value="2"/>
</dbReference>
<protein>
    <recommendedName>
        <fullName evidence="5">C2H2-type domain-containing protein</fullName>
    </recommendedName>
</protein>
<dbReference type="SMART" id="SM00355">
    <property type="entry name" value="ZnF_C2H2"/>
    <property type="match status" value="3"/>
</dbReference>
<gene>
    <name evidence="6" type="ORF">TRAPUB_10748</name>
</gene>
<name>A0A1M2VYW2_TRAPU</name>
<dbReference type="InterPro" id="IPR013087">
    <property type="entry name" value="Znf_C2H2_type"/>
</dbReference>
<evidence type="ECO:0000259" key="5">
    <source>
        <dbReference type="PROSITE" id="PS50157"/>
    </source>
</evidence>
<evidence type="ECO:0000256" key="4">
    <source>
        <dbReference type="PROSITE-ProRule" id="PRU00042"/>
    </source>
</evidence>
<dbReference type="Gene3D" id="3.30.160.60">
    <property type="entry name" value="Classic Zinc Finger"/>
    <property type="match status" value="1"/>
</dbReference>
<keyword evidence="1" id="KW-0479">Metal-binding</keyword>
<dbReference type="InterPro" id="IPR036236">
    <property type="entry name" value="Znf_C2H2_sf"/>
</dbReference>
<dbReference type="AlphaFoldDB" id="A0A1M2VYW2"/>
<organism evidence="6 7">
    <name type="scientific">Trametes pubescens</name>
    <name type="common">White-rot fungus</name>
    <dbReference type="NCBI Taxonomy" id="154538"/>
    <lineage>
        <taxon>Eukaryota</taxon>
        <taxon>Fungi</taxon>
        <taxon>Dikarya</taxon>
        <taxon>Basidiomycota</taxon>
        <taxon>Agaricomycotina</taxon>
        <taxon>Agaricomycetes</taxon>
        <taxon>Polyporales</taxon>
        <taxon>Polyporaceae</taxon>
        <taxon>Trametes</taxon>
    </lineage>
</organism>
<feature type="domain" description="C2H2-type" evidence="5">
    <location>
        <begin position="63"/>
        <end position="93"/>
    </location>
</feature>
<keyword evidence="2 4" id="KW-0863">Zinc-finger</keyword>
<dbReference type="InterPro" id="IPR013083">
    <property type="entry name" value="Znf_RING/FYVE/PHD"/>
</dbReference>
<sequence length="238" mass="26714">MPEYYVDNDLCYCSLCDRYFPDEEVRANHVRYALNHPKCNKCELRFANGNALRVHYTISHRHNYCSACDRHFRSRAGLRAHVEFAAIHNGNDSDEEDEVDGIDDSYEGWEDDVGLQRFPDENYYIEPSVDDDEVLDESQHYWPEDDEADSLEDESYNGWAPVPSTVNVEDEPEDVTPSVEEADAKAHVCADSCGDAPCASAQKSKPPPPTAFVLNCPVCLDATSTPTSTTCGHIFCSS</sequence>
<evidence type="ECO:0000256" key="2">
    <source>
        <dbReference type="ARBA" id="ARBA00022771"/>
    </source>
</evidence>
<dbReference type="PROSITE" id="PS00028">
    <property type="entry name" value="ZINC_FINGER_C2H2_1"/>
    <property type="match status" value="1"/>
</dbReference>